<evidence type="ECO:0000256" key="8">
    <source>
        <dbReference type="ARBA" id="ARBA00023136"/>
    </source>
</evidence>
<feature type="transmembrane region" description="Helical" evidence="9">
    <location>
        <begin position="12"/>
        <end position="39"/>
    </location>
</feature>
<keyword evidence="4 9" id="KW-0812">Transmembrane</keyword>
<proteinExistence type="inferred from homology"/>
<protein>
    <recommendedName>
        <fullName evidence="10">Cation efflux protein transmembrane domain-containing protein</fullName>
    </recommendedName>
</protein>
<evidence type="ECO:0000313" key="12">
    <source>
        <dbReference type="WBParaSite" id="nRc.2.0.1.t45952-RA"/>
    </source>
</evidence>
<dbReference type="WBParaSite" id="nRc.2.0.1.t45952-RA">
    <property type="protein sequence ID" value="nRc.2.0.1.t45952-RA"/>
    <property type="gene ID" value="nRc.2.0.1.g45952"/>
</dbReference>
<dbReference type="InterPro" id="IPR058533">
    <property type="entry name" value="Cation_efflux_TM"/>
</dbReference>
<feature type="transmembrane region" description="Helical" evidence="9">
    <location>
        <begin position="112"/>
        <end position="141"/>
    </location>
</feature>
<dbReference type="InterPro" id="IPR045316">
    <property type="entry name" value="Msc2-like"/>
</dbReference>
<evidence type="ECO:0000259" key="10">
    <source>
        <dbReference type="Pfam" id="PF01545"/>
    </source>
</evidence>
<evidence type="ECO:0000313" key="11">
    <source>
        <dbReference type="Proteomes" id="UP000887565"/>
    </source>
</evidence>
<dbReference type="GO" id="GO:0005794">
    <property type="term" value="C:Golgi apparatus"/>
    <property type="evidence" value="ECO:0007669"/>
    <property type="project" value="UniProtKB-SubCell"/>
</dbReference>
<keyword evidence="8 9" id="KW-0472">Membrane</keyword>
<dbReference type="AlphaFoldDB" id="A0A915L5B6"/>
<dbReference type="Gene3D" id="1.20.1510.10">
    <property type="entry name" value="Cation efflux protein transmembrane domain"/>
    <property type="match status" value="1"/>
</dbReference>
<dbReference type="InterPro" id="IPR027469">
    <property type="entry name" value="Cation_efflux_TMD_sf"/>
</dbReference>
<name>A0A915L5B6_ROMCU</name>
<dbReference type="GO" id="GO:0031410">
    <property type="term" value="C:cytoplasmic vesicle"/>
    <property type="evidence" value="ECO:0007669"/>
    <property type="project" value="TreeGrafter"/>
</dbReference>
<dbReference type="GO" id="GO:0005385">
    <property type="term" value="F:zinc ion transmembrane transporter activity"/>
    <property type="evidence" value="ECO:0007669"/>
    <property type="project" value="InterPro"/>
</dbReference>
<evidence type="ECO:0000256" key="7">
    <source>
        <dbReference type="ARBA" id="ARBA00023065"/>
    </source>
</evidence>
<evidence type="ECO:0000256" key="1">
    <source>
        <dbReference type="ARBA" id="ARBA00004141"/>
    </source>
</evidence>
<reference evidence="12" key="1">
    <citation type="submission" date="2022-11" db="UniProtKB">
        <authorList>
            <consortium name="WormBaseParasite"/>
        </authorList>
    </citation>
    <scope>IDENTIFICATION</scope>
</reference>
<dbReference type="GO" id="GO:1904257">
    <property type="term" value="P:zinc ion import into Golgi lumen"/>
    <property type="evidence" value="ECO:0007669"/>
    <property type="project" value="TreeGrafter"/>
</dbReference>
<dbReference type="GO" id="GO:0016020">
    <property type="term" value="C:membrane"/>
    <property type="evidence" value="ECO:0007669"/>
    <property type="project" value="UniProtKB-SubCell"/>
</dbReference>
<organism evidence="11 12">
    <name type="scientific">Romanomermis culicivorax</name>
    <name type="common">Nematode worm</name>
    <dbReference type="NCBI Taxonomy" id="13658"/>
    <lineage>
        <taxon>Eukaryota</taxon>
        <taxon>Metazoa</taxon>
        <taxon>Ecdysozoa</taxon>
        <taxon>Nematoda</taxon>
        <taxon>Enoplea</taxon>
        <taxon>Dorylaimia</taxon>
        <taxon>Mermithida</taxon>
        <taxon>Mermithoidea</taxon>
        <taxon>Mermithidae</taxon>
        <taxon>Romanomermis</taxon>
    </lineage>
</organism>
<evidence type="ECO:0000256" key="5">
    <source>
        <dbReference type="ARBA" id="ARBA00022906"/>
    </source>
</evidence>
<evidence type="ECO:0000256" key="2">
    <source>
        <dbReference type="ARBA" id="ARBA00008873"/>
    </source>
</evidence>
<dbReference type="PANTHER" id="PTHR45755:SF4">
    <property type="entry name" value="ZINC TRANSPORTER 7"/>
    <property type="match status" value="1"/>
</dbReference>
<keyword evidence="11" id="KW-1185">Reference proteome</keyword>
<dbReference type="Proteomes" id="UP000887565">
    <property type="component" value="Unplaced"/>
</dbReference>
<keyword evidence="3" id="KW-0813">Transport</keyword>
<comment type="subcellular location">
    <subcellularLocation>
        <location evidence="1">Membrane</location>
        <topology evidence="1">Multi-pass membrane protein</topology>
    </subcellularLocation>
</comment>
<comment type="similarity">
    <text evidence="2">Belongs to the cation diffusion facilitator (CDF) transporter (TC 2.A.4) family. SLC30A subfamily.</text>
</comment>
<dbReference type="SUPFAM" id="SSF161111">
    <property type="entry name" value="Cation efflux protein transmembrane domain-like"/>
    <property type="match status" value="1"/>
</dbReference>
<keyword evidence="5" id="KW-0862">Zinc</keyword>
<dbReference type="GO" id="GO:0006882">
    <property type="term" value="P:intracellular zinc ion homeostasis"/>
    <property type="evidence" value="ECO:0007669"/>
    <property type="project" value="InterPro"/>
</dbReference>
<feature type="domain" description="Cation efflux protein transmembrane" evidence="10">
    <location>
        <begin position="36"/>
        <end position="147"/>
    </location>
</feature>
<dbReference type="Pfam" id="PF01545">
    <property type="entry name" value="Cation_efflux"/>
    <property type="match status" value="1"/>
</dbReference>
<evidence type="ECO:0000256" key="9">
    <source>
        <dbReference type="SAM" id="Phobius"/>
    </source>
</evidence>
<keyword evidence="6 9" id="KW-1133">Transmembrane helix</keyword>
<accession>A0A915L5B6</accession>
<evidence type="ECO:0000256" key="6">
    <source>
        <dbReference type="ARBA" id="ARBA00022989"/>
    </source>
</evidence>
<keyword evidence="7" id="KW-0406">Ion transport</keyword>
<dbReference type="PANTHER" id="PTHR45755">
    <property type="match status" value="1"/>
</dbReference>
<evidence type="ECO:0000256" key="3">
    <source>
        <dbReference type="ARBA" id="ARBA00022448"/>
    </source>
</evidence>
<keyword evidence="5" id="KW-0864">Zinc transport</keyword>
<sequence>MASAIGMKTEFSFFTGTCMGMVIVTATMVTAMQIVVVIITSIRTIITIMQEAQFRGHGHSHDHSTPTQNGYVVIDQSPFSSNTDVSSQIHNHSHGMASDAVTSSDAQIMKGVFLHVLADTLGSVGVIVSAILMKLFGWMIVDPICSMQPILLDNHLSIYPLVEDKQAGRVGLLLPCPAVRGIEVVSAHIKAETTKKILTNMSKNKYRCHYDELERRRKHLLPLNRFLTKLGRVG</sequence>
<evidence type="ECO:0000256" key="4">
    <source>
        <dbReference type="ARBA" id="ARBA00022692"/>
    </source>
</evidence>